<comment type="similarity">
    <text evidence="1">Belongs to the ABC transporter superfamily.</text>
</comment>
<keyword evidence="6 9" id="KW-0067">ATP-binding</keyword>
<evidence type="ECO:0000256" key="1">
    <source>
        <dbReference type="ARBA" id="ARBA00005417"/>
    </source>
</evidence>
<dbReference type="PROSITE" id="PS50893">
    <property type="entry name" value="ABC_TRANSPORTER_2"/>
    <property type="match status" value="1"/>
</dbReference>
<evidence type="ECO:0000256" key="6">
    <source>
        <dbReference type="ARBA" id="ARBA00022840"/>
    </source>
</evidence>
<accession>A0A5E4ZNE2</accession>
<keyword evidence="5" id="KW-0547">Nucleotide-binding</keyword>
<keyword evidence="4" id="KW-0997">Cell inner membrane</keyword>
<proteinExistence type="inferred from homology"/>
<keyword evidence="10" id="KW-1185">Reference proteome</keyword>
<dbReference type="InterPro" id="IPR050166">
    <property type="entry name" value="ABC_transporter_ATP-bind"/>
</dbReference>
<dbReference type="GO" id="GO:0016887">
    <property type="term" value="F:ATP hydrolysis activity"/>
    <property type="evidence" value="ECO:0007669"/>
    <property type="project" value="InterPro"/>
</dbReference>
<feature type="domain" description="ABC transporter" evidence="8">
    <location>
        <begin position="36"/>
        <end position="263"/>
    </location>
</feature>
<evidence type="ECO:0000256" key="4">
    <source>
        <dbReference type="ARBA" id="ARBA00022519"/>
    </source>
</evidence>
<feature type="compositionally biased region" description="Basic and acidic residues" evidence="7">
    <location>
        <begin position="1"/>
        <end position="14"/>
    </location>
</feature>
<dbReference type="GO" id="GO:0005524">
    <property type="term" value="F:ATP binding"/>
    <property type="evidence" value="ECO:0007669"/>
    <property type="project" value="UniProtKB-KW"/>
</dbReference>
<dbReference type="SUPFAM" id="SSF52540">
    <property type="entry name" value="P-loop containing nucleoside triphosphate hydrolases"/>
    <property type="match status" value="1"/>
</dbReference>
<evidence type="ECO:0000259" key="8">
    <source>
        <dbReference type="PROSITE" id="PS50893"/>
    </source>
</evidence>
<keyword evidence="3" id="KW-1003">Cell membrane</keyword>
<dbReference type="AlphaFoldDB" id="A0A5E4ZNE2"/>
<dbReference type="FunFam" id="3.40.50.300:FF:000425">
    <property type="entry name" value="Probable ABC transporter, ATP-binding subunit"/>
    <property type="match status" value="1"/>
</dbReference>
<evidence type="ECO:0000256" key="3">
    <source>
        <dbReference type="ARBA" id="ARBA00022475"/>
    </source>
</evidence>
<feature type="region of interest" description="Disordered" evidence="7">
    <location>
        <begin position="1"/>
        <end position="30"/>
    </location>
</feature>
<dbReference type="InterPro" id="IPR003593">
    <property type="entry name" value="AAA+_ATPase"/>
</dbReference>
<reference evidence="9 10" key="1">
    <citation type="submission" date="2019-08" db="EMBL/GenBank/DDBJ databases">
        <authorList>
            <person name="Peeters C."/>
        </authorList>
    </citation>
    <scope>NUCLEOTIDE SEQUENCE [LARGE SCALE GENOMIC DNA]</scope>
    <source>
        <strain evidence="9 10">LMG 31118</strain>
    </source>
</reference>
<dbReference type="CDD" id="cd03293">
    <property type="entry name" value="ABC_NrtD_SsuB_transporters"/>
    <property type="match status" value="1"/>
</dbReference>
<dbReference type="GO" id="GO:0015697">
    <property type="term" value="P:quaternary ammonium group transport"/>
    <property type="evidence" value="ECO:0007669"/>
    <property type="project" value="UniProtKB-ARBA"/>
</dbReference>
<dbReference type="EMBL" id="CABPSQ010000001">
    <property type="protein sequence ID" value="VVE61790.1"/>
    <property type="molecule type" value="Genomic_DNA"/>
</dbReference>
<sequence length="289" mass="31987">MNDRIDSHADEQAERISTASTHTPGAAQAGRSDTMIAIDGVSKRYGEFQALERVDMNIARGEFVVLLGASGCGKSTLLNLITGFDEPTTGVIRVNGREVKGIDPHCGMVFQQYALFPWLSVLDNVAFGLKMKGIDKTTRYATARRYIDMVGLKGFEDRYPKALSGGMRQRVSIARVLANDPDVILLDEPFAALDAMTRQVLQEELLQIYQKSGKTIVFITHSIDEALMLSTRMVIMSARPGRVACDLPNDLPMPRDAQVQLSARYNELKSQIWNTVQTEVMRSLESQAA</sequence>
<evidence type="ECO:0000256" key="7">
    <source>
        <dbReference type="SAM" id="MobiDB-lite"/>
    </source>
</evidence>
<evidence type="ECO:0000256" key="5">
    <source>
        <dbReference type="ARBA" id="ARBA00022741"/>
    </source>
</evidence>
<dbReference type="InterPro" id="IPR027417">
    <property type="entry name" value="P-loop_NTPase"/>
</dbReference>
<keyword evidence="4" id="KW-0472">Membrane</keyword>
<dbReference type="EC" id="3.6.3.36" evidence="9"/>
<dbReference type="PANTHER" id="PTHR42788:SF13">
    <property type="entry name" value="ALIPHATIC SULFONATES IMPORT ATP-BINDING PROTEIN SSUB"/>
    <property type="match status" value="1"/>
</dbReference>
<dbReference type="InterPro" id="IPR003439">
    <property type="entry name" value="ABC_transporter-like_ATP-bd"/>
</dbReference>
<gene>
    <name evidence="9" type="primary">tauB_1</name>
    <name evidence="9" type="ORF">PCA31118_00766</name>
</gene>
<name>A0A5E4ZNE2_9BURK</name>
<dbReference type="Gene3D" id="3.40.50.300">
    <property type="entry name" value="P-loop containing nucleotide triphosphate hydrolases"/>
    <property type="match status" value="1"/>
</dbReference>
<dbReference type="SMART" id="SM00382">
    <property type="entry name" value="AAA"/>
    <property type="match status" value="1"/>
</dbReference>
<dbReference type="PANTHER" id="PTHR42788">
    <property type="entry name" value="TAURINE IMPORT ATP-BINDING PROTEIN-RELATED"/>
    <property type="match status" value="1"/>
</dbReference>
<keyword evidence="2" id="KW-0813">Transport</keyword>
<keyword evidence="9" id="KW-0378">Hydrolase</keyword>
<evidence type="ECO:0000256" key="2">
    <source>
        <dbReference type="ARBA" id="ARBA00022448"/>
    </source>
</evidence>
<evidence type="ECO:0000313" key="9">
    <source>
        <dbReference type="EMBL" id="VVE61790.1"/>
    </source>
</evidence>
<dbReference type="Pfam" id="PF00005">
    <property type="entry name" value="ABC_tran"/>
    <property type="match status" value="1"/>
</dbReference>
<evidence type="ECO:0000313" key="10">
    <source>
        <dbReference type="Proteomes" id="UP000414136"/>
    </source>
</evidence>
<dbReference type="PROSITE" id="PS00211">
    <property type="entry name" value="ABC_TRANSPORTER_1"/>
    <property type="match status" value="1"/>
</dbReference>
<dbReference type="InterPro" id="IPR017871">
    <property type="entry name" value="ABC_transporter-like_CS"/>
</dbReference>
<protein>
    <submittedName>
        <fullName evidence="9">Taurine import ATP-binding protein TauB</fullName>
        <ecNumber evidence="9">3.6.3.36</ecNumber>
    </submittedName>
</protein>
<organism evidence="9 10">
    <name type="scientific">Pandoraea captiosa</name>
    <dbReference type="NCBI Taxonomy" id="2508302"/>
    <lineage>
        <taxon>Bacteria</taxon>
        <taxon>Pseudomonadati</taxon>
        <taxon>Pseudomonadota</taxon>
        <taxon>Betaproteobacteria</taxon>
        <taxon>Burkholderiales</taxon>
        <taxon>Burkholderiaceae</taxon>
        <taxon>Pandoraea</taxon>
    </lineage>
</organism>
<dbReference type="Proteomes" id="UP000414136">
    <property type="component" value="Unassembled WGS sequence"/>
</dbReference>